<dbReference type="EMBL" id="MN062189">
    <property type="protein sequence ID" value="QEG09470.1"/>
    <property type="molecule type" value="Genomic_DNA"/>
</dbReference>
<gene>
    <name evidence="2" type="ORF">CPT_MyoSmar_021</name>
</gene>
<feature type="transmembrane region" description="Helical" evidence="1">
    <location>
        <begin position="40"/>
        <end position="63"/>
    </location>
</feature>
<evidence type="ECO:0000256" key="1">
    <source>
        <dbReference type="SAM" id="Phobius"/>
    </source>
</evidence>
<protein>
    <submittedName>
        <fullName evidence="2">Uncharacterized protein</fullName>
    </submittedName>
</protein>
<keyword evidence="3" id="KW-1185">Reference proteome</keyword>
<accession>A0A5B9NBU3</accession>
<organism evidence="2 3">
    <name type="scientific">Serratia phage MyoSmar</name>
    <dbReference type="NCBI Taxonomy" id="2596673"/>
    <lineage>
        <taxon>Viruses</taxon>
        <taxon>Duplodnaviria</taxon>
        <taxon>Heunggongvirae</taxon>
        <taxon>Uroviricota</taxon>
        <taxon>Caudoviricetes</taxon>
        <taxon>Lindbergviridae</taxon>
        <taxon>Myosmarvirus</taxon>
        <taxon>Myosmarvirus myosmar</taxon>
    </lineage>
</organism>
<keyword evidence="1" id="KW-0472">Membrane</keyword>
<sequence>MCLPKSLTIAQFTIIMLLLIFATAMGSMLLIYFIDYQQKAAPIFNIAMTALLFEAMILGFGAAGMAK</sequence>
<proteinExistence type="predicted"/>
<keyword evidence="1" id="KW-0812">Transmembrane</keyword>
<reference evidence="3" key="1">
    <citation type="submission" date="2019-06" db="EMBL/GenBank/DDBJ databases">
        <title>Complete Genome Sequence of Serratia marcescens Myophage MyoSmar.</title>
        <authorList>
            <person name="Cooper S."/>
            <person name="Nguyen Q."/>
            <person name="Newkirk H."/>
            <person name="Liu M."/>
            <person name="Cahill J."/>
            <person name="Ramsey J."/>
        </authorList>
    </citation>
    <scope>NUCLEOTIDE SEQUENCE [LARGE SCALE GENOMIC DNA]</scope>
</reference>
<name>A0A5B9NBU3_9CAUD</name>
<evidence type="ECO:0000313" key="2">
    <source>
        <dbReference type="EMBL" id="QEG09470.1"/>
    </source>
</evidence>
<keyword evidence="1" id="KW-1133">Transmembrane helix</keyword>
<evidence type="ECO:0000313" key="3">
    <source>
        <dbReference type="Proteomes" id="UP000322680"/>
    </source>
</evidence>
<dbReference type="Proteomes" id="UP000322680">
    <property type="component" value="Segment"/>
</dbReference>
<feature type="transmembrane region" description="Helical" evidence="1">
    <location>
        <begin position="12"/>
        <end position="34"/>
    </location>
</feature>